<dbReference type="InterPro" id="IPR052528">
    <property type="entry name" value="Sugar_transport-like"/>
</dbReference>
<dbReference type="SUPFAM" id="SSF103473">
    <property type="entry name" value="MFS general substrate transporter"/>
    <property type="match status" value="1"/>
</dbReference>
<dbReference type="InterPro" id="IPR011701">
    <property type="entry name" value="MFS"/>
</dbReference>
<gene>
    <name evidence="2" type="ORF">COS93_00780</name>
</gene>
<dbReference type="PANTHER" id="PTHR23526:SF2">
    <property type="entry name" value="MAJOR FACILITATOR SUPERFAMILY (MFS) PROFILE DOMAIN-CONTAINING PROTEIN"/>
    <property type="match status" value="1"/>
</dbReference>
<dbReference type="GO" id="GO:0022857">
    <property type="term" value="F:transmembrane transporter activity"/>
    <property type="evidence" value="ECO:0007669"/>
    <property type="project" value="InterPro"/>
</dbReference>
<reference evidence="3" key="1">
    <citation type="submission" date="2017-09" db="EMBL/GenBank/DDBJ databases">
        <title>Depth-based differentiation of microbial function through sediment-hosted aquifers and enrichment of novel symbionts in the deep terrestrial subsurface.</title>
        <authorList>
            <person name="Probst A.J."/>
            <person name="Ladd B."/>
            <person name="Jarett J.K."/>
            <person name="Geller-Mcgrath D.E."/>
            <person name="Sieber C.M.K."/>
            <person name="Emerson J.B."/>
            <person name="Anantharaman K."/>
            <person name="Thomas B.C."/>
            <person name="Malmstrom R."/>
            <person name="Stieglmeier M."/>
            <person name="Klingl A."/>
            <person name="Woyke T."/>
            <person name="Ryan C.M."/>
            <person name="Banfield J.F."/>
        </authorList>
    </citation>
    <scope>NUCLEOTIDE SEQUENCE [LARGE SCALE GENOMIC DNA]</scope>
</reference>
<keyword evidence="1" id="KW-1133">Transmembrane helix</keyword>
<proteinExistence type="predicted"/>
<evidence type="ECO:0008006" key="4">
    <source>
        <dbReference type="Google" id="ProtNLM"/>
    </source>
</evidence>
<dbReference type="Gene3D" id="1.20.1250.20">
    <property type="entry name" value="MFS general substrate transporter like domains"/>
    <property type="match status" value="1"/>
</dbReference>
<dbReference type="PANTHER" id="PTHR23526">
    <property type="entry name" value="INTEGRAL MEMBRANE TRANSPORT PROTEIN-RELATED"/>
    <property type="match status" value="1"/>
</dbReference>
<dbReference type="InterPro" id="IPR036259">
    <property type="entry name" value="MFS_trans_sf"/>
</dbReference>
<keyword evidence="1" id="KW-0472">Membrane</keyword>
<feature type="transmembrane region" description="Helical" evidence="1">
    <location>
        <begin position="46"/>
        <end position="68"/>
    </location>
</feature>
<keyword evidence="1" id="KW-0812">Transmembrane</keyword>
<accession>A0A2M6Z3Y1</accession>
<feature type="transmembrane region" description="Helical" evidence="1">
    <location>
        <begin position="141"/>
        <end position="161"/>
    </location>
</feature>
<protein>
    <recommendedName>
        <fullName evidence="4">Major facilitator superfamily (MFS) profile domain-containing protein</fullName>
    </recommendedName>
</protein>
<dbReference type="AlphaFoldDB" id="A0A2M6Z3Y1"/>
<evidence type="ECO:0000313" key="2">
    <source>
        <dbReference type="EMBL" id="PIU47096.1"/>
    </source>
</evidence>
<comment type="caution">
    <text evidence="2">The sequence shown here is derived from an EMBL/GenBank/DDBJ whole genome shotgun (WGS) entry which is preliminary data.</text>
</comment>
<name>A0A2M6Z3Y1_9BACT</name>
<evidence type="ECO:0000256" key="1">
    <source>
        <dbReference type="SAM" id="Phobius"/>
    </source>
</evidence>
<feature type="transmembrane region" description="Helical" evidence="1">
    <location>
        <begin position="80"/>
        <end position="100"/>
    </location>
</feature>
<organism evidence="2 3">
    <name type="scientific">bacterium (Candidatus Gribaldobacteria) CG07_land_8_20_14_0_80_33_18</name>
    <dbReference type="NCBI Taxonomy" id="2014272"/>
    <lineage>
        <taxon>Bacteria</taxon>
        <taxon>Candidatus Gribaldobacteria</taxon>
    </lineage>
</organism>
<feature type="transmembrane region" description="Helical" evidence="1">
    <location>
        <begin position="20"/>
        <end position="40"/>
    </location>
</feature>
<dbReference type="Proteomes" id="UP000228777">
    <property type="component" value="Unassembled WGS sequence"/>
</dbReference>
<evidence type="ECO:0000313" key="3">
    <source>
        <dbReference type="Proteomes" id="UP000228777"/>
    </source>
</evidence>
<dbReference type="EMBL" id="PEWP01000015">
    <property type="protein sequence ID" value="PIU47096.1"/>
    <property type="molecule type" value="Genomic_DNA"/>
</dbReference>
<dbReference type="Pfam" id="PF07690">
    <property type="entry name" value="MFS_1"/>
    <property type="match status" value="1"/>
</dbReference>
<sequence>MKIKFLPNKVIKFLILSDMAFWFGWGLINPIFAVFVLERIKGGNVFTVGIAVAIYSFTAALLRLPIGIILDSFPSEKDDYFALVAGLFIASLIPFGYIFIEIPLHLYILQAILGIGMAMALSGWTAIFTRHIDKGKEATEWSLDATSIGLVTATSSFIGGWTVSKFGFIPVLIWVGVFGLTGALLLLGLKNEIKGVFNHGLYFSLKDIFKKE</sequence>
<feature type="transmembrane region" description="Helical" evidence="1">
    <location>
        <begin position="106"/>
        <end position="129"/>
    </location>
</feature>
<feature type="transmembrane region" description="Helical" evidence="1">
    <location>
        <begin position="167"/>
        <end position="189"/>
    </location>
</feature>